<keyword evidence="3" id="KW-1185">Reference proteome</keyword>
<dbReference type="InterPro" id="IPR009091">
    <property type="entry name" value="RCC1/BLIP-II"/>
</dbReference>
<dbReference type="AlphaFoldDB" id="A0A9J6D7N8"/>
<dbReference type="Proteomes" id="UP000821866">
    <property type="component" value="Chromosome 8"/>
</dbReference>
<dbReference type="Pfam" id="PF00415">
    <property type="entry name" value="RCC1"/>
    <property type="match status" value="2"/>
</dbReference>
<evidence type="ECO:0000313" key="2">
    <source>
        <dbReference type="EMBL" id="KAH8018221.1"/>
    </source>
</evidence>
<organism evidence="2 3">
    <name type="scientific">Rhipicephalus microplus</name>
    <name type="common">Cattle tick</name>
    <name type="synonym">Boophilus microplus</name>
    <dbReference type="NCBI Taxonomy" id="6941"/>
    <lineage>
        <taxon>Eukaryota</taxon>
        <taxon>Metazoa</taxon>
        <taxon>Ecdysozoa</taxon>
        <taxon>Arthropoda</taxon>
        <taxon>Chelicerata</taxon>
        <taxon>Arachnida</taxon>
        <taxon>Acari</taxon>
        <taxon>Parasitiformes</taxon>
        <taxon>Ixodida</taxon>
        <taxon>Ixodoidea</taxon>
        <taxon>Ixodidae</taxon>
        <taxon>Rhipicephalinae</taxon>
        <taxon>Rhipicephalus</taxon>
        <taxon>Boophilus</taxon>
    </lineage>
</organism>
<name>A0A9J6D7N8_RHIMP</name>
<accession>A0A9J6D7N8</accession>
<dbReference type="PANTHER" id="PTHR46849:SF1">
    <property type="entry name" value="RCC1 DOMAIN-CONTAINING PROTEIN 1"/>
    <property type="match status" value="1"/>
</dbReference>
<dbReference type="PROSITE" id="PS00626">
    <property type="entry name" value="RCC1_2"/>
    <property type="match status" value="1"/>
</dbReference>
<dbReference type="InterPro" id="IPR000408">
    <property type="entry name" value="Reg_chr_condens"/>
</dbReference>
<dbReference type="EMBL" id="JABSTU010000010">
    <property type="protein sequence ID" value="KAH8018221.1"/>
    <property type="molecule type" value="Genomic_DNA"/>
</dbReference>
<dbReference type="Gene3D" id="2.130.10.30">
    <property type="entry name" value="Regulator of chromosome condensation 1/beta-lactamase-inhibitor protein II"/>
    <property type="match status" value="1"/>
</dbReference>
<evidence type="ECO:0000256" key="1">
    <source>
        <dbReference type="PROSITE-ProRule" id="PRU00235"/>
    </source>
</evidence>
<reference evidence="2" key="2">
    <citation type="submission" date="2021-09" db="EMBL/GenBank/DDBJ databases">
        <authorList>
            <person name="Jia N."/>
            <person name="Wang J."/>
            <person name="Shi W."/>
            <person name="Du L."/>
            <person name="Sun Y."/>
            <person name="Zhan W."/>
            <person name="Jiang J."/>
            <person name="Wang Q."/>
            <person name="Zhang B."/>
            <person name="Ji P."/>
            <person name="Sakyi L.B."/>
            <person name="Cui X."/>
            <person name="Yuan T."/>
            <person name="Jiang B."/>
            <person name="Yang W."/>
            <person name="Lam T.T.-Y."/>
            <person name="Chang Q."/>
            <person name="Ding S."/>
            <person name="Wang X."/>
            <person name="Zhu J."/>
            <person name="Ruan X."/>
            <person name="Zhao L."/>
            <person name="Wei J."/>
            <person name="Que T."/>
            <person name="Du C."/>
            <person name="Cheng J."/>
            <person name="Dai P."/>
            <person name="Han X."/>
            <person name="Huang E."/>
            <person name="Gao Y."/>
            <person name="Liu J."/>
            <person name="Shao H."/>
            <person name="Ye R."/>
            <person name="Li L."/>
            <person name="Wei W."/>
            <person name="Wang X."/>
            <person name="Wang C."/>
            <person name="Huo Q."/>
            <person name="Li W."/>
            <person name="Guo W."/>
            <person name="Chen H."/>
            <person name="Chen S."/>
            <person name="Zhou L."/>
            <person name="Zhou L."/>
            <person name="Ni X."/>
            <person name="Tian J."/>
            <person name="Zhou Y."/>
            <person name="Sheng Y."/>
            <person name="Liu T."/>
            <person name="Pan Y."/>
            <person name="Xia L."/>
            <person name="Li J."/>
            <person name="Zhao F."/>
            <person name="Cao W."/>
        </authorList>
    </citation>
    <scope>NUCLEOTIDE SEQUENCE</scope>
    <source>
        <strain evidence="2">Rmic-2018</strain>
        <tissue evidence="2">Larvae</tissue>
    </source>
</reference>
<reference evidence="2" key="1">
    <citation type="journal article" date="2020" name="Cell">
        <title>Large-Scale Comparative Analyses of Tick Genomes Elucidate Their Genetic Diversity and Vector Capacities.</title>
        <authorList>
            <consortium name="Tick Genome and Microbiome Consortium (TIGMIC)"/>
            <person name="Jia N."/>
            <person name="Wang J."/>
            <person name="Shi W."/>
            <person name="Du L."/>
            <person name="Sun Y."/>
            <person name="Zhan W."/>
            <person name="Jiang J.F."/>
            <person name="Wang Q."/>
            <person name="Zhang B."/>
            <person name="Ji P."/>
            <person name="Bell-Sakyi L."/>
            <person name="Cui X.M."/>
            <person name="Yuan T.T."/>
            <person name="Jiang B.G."/>
            <person name="Yang W.F."/>
            <person name="Lam T.T."/>
            <person name="Chang Q.C."/>
            <person name="Ding S.J."/>
            <person name="Wang X.J."/>
            <person name="Zhu J.G."/>
            <person name="Ruan X.D."/>
            <person name="Zhao L."/>
            <person name="Wei J.T."/>
            <person name="Ye R.Z."/>
            <person name="Que T.C."/>
            <person name="Du C.H."/>
            <person name="Zhou Y.H."/>
            <person name="Cheng J.X."/>
            <person name="Dai P.F."/>
            <person name="Guo W.B."/>
            <person name="Han X.H."/>
            <person name="Huang E.J."/>
            <person name="Li L.F."/>
            <person name="Wei W."/>
            <person name="Gao Y.C."/>
            <person name="Liu J.Z."/>
            <person name="Shao H.Z."/>
            <person name="Wang X."/>
            <person name="Wang C.C."/>
            <person name="Yang T.C."/>
            <person name="Huo Q.B."/>
            <person name="Li W."/>
            <person name="Chen H.Y."/>
            <person name="Chen S.E."/>
            <person name="Zhou L.G."/>
            <person name="Ni X.B."/>
            <person name="Tian J.H."/>
            <person name="Sheng Y."/>
            <person name="Liu T."/>
            <person name="Pan Y.S."/>
            <person name="Xia L.Y."/>
            <person name="Li J."/>
            <person name="Zhao F."/>
            <person name="Cao W.C."/>
        </authorList>
    </citation>
    <scope>NUCLEOTIDE SEQUENCE</scope>
    <source>
        <strain evidence="2">Rmic-2018</strain>
    </source>
</reference>
<protein>
    <submittedName>
        <fullName evidence="2">Uncharacterized protein</fullName>
    </submittedName>
</protein>
<feature type="repeat" description="RCC1" evidence="1">
    <location>
        <begin position="200"/>
        <end position="249"/>
    </location>
</feature>
<dbReference type="PANTHER" id="PTHR46849">
    <property type="entry name" value="RCC1 DOMAIN-CONTAINING PROTEIN 1"/>
    <property type="match status" value="1"/>
</dbReference>
<proteinExistence type="predicted"/>
<feature type="repeat" description="RCC1" evidence="1">
    <location>
        <begin position="148"/>
        <end position="199"/>
    </location>
</feature>
<dbReference type="PRINTS" id="PR00633">
    <property type="entry name" value="RCCNDNSATION"/>
</dbReference>
<dbReference type="SUPFAM" id="SSF50985">
    <property type="entry name" value="RCC1/BLIP-II"/>
    <property type="match status" value="1"/>
</dbReference>
<evidence type="ECO:0000313" key="3">
    <source>
        <dbReference type="Proteomes" id="UP000821866"/>
    </source>
</evidence>
<gene>
    <name evidence="2" type="ORF">HPB51_000143</name>
</gene>
<comment type="caution">
    <text evidence="2">The sequence shown here is derived from an EMBL/GenBank/DDBJ whole genome shotgun (WGS) entry which is preliminary data.</text>
</comment>
<sequence>MPSPLPSASFAQSAPAISYEAVIARPLCIETPYRHHLVPSRLQFRSPRHASCVHQMRGPPMAIALSVSRVASLAIMCASAAVVAHLLTPPPELLPTRRNIPPHLHLNRGGFMHEVRLDDIRMTSVPTKHRVREVSCGHGHQLALTANGELLSWGNGGHGELGHGSLESVQSPRLIEPLAGVVLAGAAAGGWHSAALSDAGDLYLWGWNLDGQLATEPMEKPLSALPLLFDMDVCAVSLGSRHTAAVAALAVVEVQIGMQHALVVTERRVELQWSSTMVEENSLCCTNTPNCTSVPNEIDEKLTSRSYGC</sequence>
<dbReference type="VEuPathDB" id="VectorBase:LOC119175657"/>
<dbReference type="InterPro" id="IPR052830">
    <property type="entry name" value="RCC1_domain-containing"/>
</dbReference>
<dbReference type="PROSITE" id="PS50012">
    <property type="entry name" value="RCC1_3"/>
    <property type="match status" value="2"/>
</dbReference>